<reference evidence="3 4" key="1">
    <citation type="submission" date="2019-02" db="EMBL/GenBank/DDBJ databases">
        <title>Genome sequencing of the rare red list fungi Dentipellis fragilis.</title>
        <authorList>
            <person name="Buettner E."/>
            <person name="Kellner H."/>
        </authorList>
    </citation>
    <scope>NUCLEOTIDE SEQUENCE [LARGE SCALE GENOMIC DNA]</scope>
    <source>
        <strain evidence="3 4">DSM 105465</strain>
    </source>
</reference>
<comment type="caution">
    <text evidence="3">The sequence shown here is derived from an EMBL/GenBank/DDBJ whole genome shotgun (WGS) entry which is preliminary data.</text>
</comment>
<feature type="region of interest" description="Disordered" evidence="1">
    <location>
        <begin position="1"/>
        <end position="55"/>
    </location>
</feature>
<dbReference type="AlphaFoldDB" id="A0A4Y9YX97"/>
<organism evidence="3 4">
    <name type="scientific">Dentipellis fragilis</name>
    <dbReference type="NCBI Taxonomy" id="205917"/>
    <lineage>
        <taxon>Eukaryota</taxon>
        <taxon>Fungi</taxon>
        <taxon>Dikarya</taxon>
        <taxon>Basidiomycota</taxon>
        <taxon>Agaricomycotina</taxon>
        <taxon>Agaricomycetes</taxon>
        <taxon>Russulales</taxon>
        <taxon>Hericiaceae</taxon>
        <taxon>Dentipellis</taxon>
    </lineage>
</organism>
<feature type="compositionally biased region" description="Basic residues" evidence="1">
    <location>
        <begin position="519"/>
        <end position="536"/>
    </location>
</feature>
<evidence type="ECO:0000313" key="3">
    <source>
        <dbReference type="EMBL" id="TFY66965.1"/>
    </source>
</evidence>
<dbReference type="SMART" id="SM00225">
    <property type="entry name" value="BTB"/>
    <property type="match status" value="1"/>
</dbReference>
<name>A0A4Y9YX97_9AGAM</name>
<feature type="region of interest" description="Disordered" evidence="1">
    <location>
        <begin position="333"/>
        <end position="355"/>
    </location>
</feature>
<accession>A0A4Y9YX97</accession>
<gene>
    <name evidence="3" type="ORF">EVG20_g4115</name>
</gene>
<dbReference type="Proteomes" id="UP000298327">
    <property type="component" value="Unassembled WGS sequence"/>
</dbReference>
<evidence type="ECO:0000256" key="1">
    <source>
        <dbReference type="SAM" id="MobiDB-lite"/>
    </source>
</evidence>
<keyword evidence="4" id="KW-1185">Reference proteome</keyword>
<dbReference type="InterPro" id="IPR011333">
    <property type="entry name" value="SKP1/BTB/POZ_sf"/>
</dbReference>
<proteinExistence type="predicted"/>
<dbReference type="Pfam" id="PF00651">
    <property type="entry name" value="BTB"/>
    <property type="match status" value="1"/>
</dbReference>
<protein>
    <recommendedName>
        <fullName evidence="2">BTB domain-containing protein</fullName>
    </recommendedName>
</protein>
<sequence>MSVSSISFDDSEDFETFSETLDSPSKMPVLVTNTNSAEKGSQTSVPVRDPPPAAAPKRKHARFYFEDANVTFLVGDVLYRVPKHFFRRDSSYFRTLFNENPGKGTDSAAPIPLDGVECGEFDALLSILYPAHFHECELKTVEAWTSVLRLSTEWSFPSIRTLAIDRLLPIASPVDKVVLGRTYDLDAWLRPGFEALCDRAQSPTVDEAIRLGFRDTILITTIREIRSRNYEVTFDRAFNLAGGSVKVEENEAEARKKIDDEVATGKKAYEEAVKRKKVFEEAAAKKRADEEAAAKQKALAEAKVKKQAEEAAEAKKRADERCERMAEEAAARKKADEEAAARKEAEKQAALKKWEDEYRRKVEEEAIARKKAVEDAEARKKVDEEAAVKKWEEEYDRKMAEEATAKEKGAVAKKPAWGWMAPLPMKTDAQQDPGQLQTQPTLLNTHTTIHSTNDGTPAAVSQFPISEARGDKLGGEGEEVTGIDIRIDLHVDVVDSGGPGGADDCVGEMGDIGKMSASQKKKLRKKAAKTKKAGEC</sequence>
<dbReference type="InterPro" id="IPR000210">
    <property type="entry name" value="BTB/POZ_dom"/>
</dbReference>
<dbReference type="EMBL" id="SEOQ01000204">
    <property type="protein sequence ID" value="TFY66965.1"/>
    <property type="molecule type" value="Genomic_DNA"/>
</dbReference>
<evidence type="ECO:0000259" key="2">
    <source>
        <dbReference type="PROSITE" id="PS50097"/>
    </source>
</evidence>
<dbReference type="SUPFAM" id="SSF54695">
    <property type="entry name" value="POZ domain"/>
    <property type="match status" value="1"/>
</dbReference>
<dbReference type="PROSITE" id="PS50097">
    <property type="entry name" value="BTB"/>
    <property type="match status" value="1"/>
</dbReference>
<dbReference type="OrthoDB" id="2367075at2759"/>
<feature type="region of interest" description="Disordered" evidence="1">
    <location>
        <begin position="515"/>
        <end position="536"/>
    </location>
</feature>
<evidence type="ECO:0000313" key="4">
    <source>
        <dbReference type="Proteomes" id="UP000298327"/>
    </source>
</evidence>
<feature type="domain" description="BTB" evidence="2">
    <location>
        <begin position="68"/>
        <end position="137"/>
    </location>
</feature>
<dbReference type="Gene3D" id="3.30.710.10">
    <property type="entry name" value="Potassium Channel Kv1.1, Chain A"/>
    <property type="match status" value="1"/>
</dbReference>
<feature type="compositionally biased region" description="Polar residues" evidence="1">
    <location>
        <begin position="31"/>
        <end position="45"/>
    </location>
</feature>